<dbReference type="Pfam" id="PF25876">
    <property type="entry name" value="HH_MFP_RND"/>
    <property type="match status" value="1"/>
</dbReference>
<evidence type="ECO:0000256" key="1">
    <source>
        <dbReference type="ARBA" id="ARBA00004167"/>
    </source>
</evidence>
<feature type="coiled-coil region" evidence="3">
    <location>
        <begin position="88"/>
        <end position="115"/>
    </location>
</feature>
<comment type="similarity">
    <text evidence="2">Belongs to the membrane fusion protein (MFP) (TC 8.A.1) family.</text>
</comment>
<keyword evidence="3" id="KW-0175">Coiled coil</keyword>
<dbReference type="Pfam" id="PF25917">
    <property type="entry name" value="BSH_RND"/>
    <property type="match status" value="1"/>
</dbReference>
<evidence type="ECO:0000259" key="6">
    <source>
        <dbReference type="Pfam" id="PF25917"/>
    </source>
</evidence>
<dbReference type="Gene3D" id="2.40.50.100">
    <property type="match status" value="1"/>
</dbReference>
<comment type="caution">
    <text evidence="8">The sequence shown here is derived from an EMBL/GenBank/DDBJ whole genome shotgun (WGS) entry which is preliminary data.</text>
</comment>
<sequence length="356" mass="39443">MSNVRTPDQQFAHYVKVAIVLFICCFSYFIMADIYVPLTPQARVYHKVTQITPRISGEIIEVAVHNNETVSKGQLLLQIDPRPYQLAVQNAELALAQVQQQNLQLDAEIEVIQADLLAAHAQLNEQTKLQQRSERLVSDNSISIQEIDRINASVVTANAQVQSLKAKLHAARIKRGSGNEHNVALQQAKNLLEQAKLELSYTQVVAPHDGIVSNLQIMPGTFAKAGTALTSLVGQELDLAADFREKSLYYAEVGSQALVTFDALPGQIFSAHIREFSAGISEGQLNANGNLVQVENSSRWVRDAQRLRVYLRLNDEPEQLLSSGARATVQILPDNGPGALMARGQIRLISWMHYIY</sequence>
<feature type="domain" description="Multidrug resistance protein MdtA-like alpha-helical hairpin" evidence="5">
    <location>
        <begin position="110"/>
        <end position="173"/>
    </location>
</feature>
<keyword evidence="4" id="KW-0812">Transmembrane</keyword>
<protein>
    <submittedName>
        <fullName evidence="8">HlyD family secretion protein</fullName>
    </submittedName>
</protein>
<evidence type="ECO:0000313" key="9">
    <source>
        <dbReference type="Proteomes" id="UP000565262"/>
    </source>
</evidence>
<reference evidence="8 9" key="1">
    <citation type="submission" date="2020-08" db="EMBL/GenBank/DDBJ databases">
        <title>Oceanospirillum sp. nov. isolated from marine sediment.</title>
        <authorList>
            <person name="Ji X."/>
        </authorList>
    </citation>
    <scope>NUCLEOTIDE SEQUENCE [LARGE SCALE GENOMIC DNA]</scope>
    <source>
        <strain evidence="8 9">D5</strain>
    </source>
</reference>
<dbReference type="PANTHER" id="PTHR30367">
    <property type="entry name" value="P-HYDROXYBENZOIC ACID EFFLUX PUMP SUBUNIT AAEA-RELATED"/>
    <property type="match status" value="1"/>
</dbReference>
<dbReference type="EMBL" id="JACJFM010000016">
    <property type="protein sequence ID" value="MBB1487526.1"/>
    <property type="molecule type" value="Genomic_DNA"/>
</dbReference>
<keyword evidence="4" id="KW-0472">Membrane</keyword>
<dbReference type="AlphaFoldDB" id="A0A839ITT2"/>
<keyword evidence="4" id="KW-1133">Transmembrane helix</keyword>
<evidence type="ECO:0000259" key="7">
    <source>
        <dbReference type="Pfam" id="PF25963"/>
    </source>
</evidence>
<name>A0A839ITT2_9GAMM</name>
<comment type="subcellular location">
    <subcellularLocation>
        <location evidence="1">Membrane</location>
        <topology evidence="1">Single-pass membrane protein</topology>
    </subcellularLocation>
</comment>
<keyword evidence="9" id="KW-1185">Reference proteome</keyword>
<dbReference type="Proteomes" id="UP000565262">
    <property type="component" value="Unassembled WGS sequence"/>
</dbReference>
<dbReference type="RefSeq" id="WP_182809307.1">
    <property type="nucleotide sequence ID" value="NZ_JACJFM010000016.1"/>
</dbReference>
<dbReference type="InterPro" id="IPR050393">
    <property type="entry name" value="MFP_Efflux_Pump"/>
</dbReference>
<feature type="domain" description="p-hydroxybenzoic acid efflux pump subunit AaeA-like beta-barrel" evidence="7">
    <location>
        <begin position="248"/>
        <end position="331"/>
    </location>
</feature>
<evidence type="ECO:0000256" key="4">
    <source>
        <dbReference type="SAM" id="Phobius"/>
    </source>
</evidence>
<evidence type="ECO:0000256" key="3">
    <source>
        <dbReference type="SAM" id="Coils"/>
    </source>
</evidence>
<dbReference type="InterPro" id="IPR058624">
    <property type="entry name" value="MdtA-like_HH"/>
</dbReference>
<organism evidence="8 9">
    <name type="scientific">Oceanospirillum sediminis</name>
    <dbReference type="NCBI Taxonomy" id="2760088"/>
    <lineage>
        <taxon>Bacteria</taxon>
        <taxon>Pseudomonadati</taxon>
        <taxon>Pseudomonadota</taxon>
        <taxon>Gammaproteobacteria</taxon>
        <taxon>Oceanospirillales</taxon>
        <taxon>Oceanospirillaceae</taxon>
        <taxon>Oceanospirillum</taxon>
    </lineage>
</organism>
<dbReference type="Gene3D" id="2.40.30.170">
    <property type="match status" value="1"/>
</dbReference>
<feature type="coiled-coil region" evidence="3">
    <location>
        <begin position="147"/>
        <end position="198"/>
    </location>
</feature>
<dbReference type="InterPro" id="IPR058625">
    <property type="entry name" value="MdtA-like_BSH"/>
</dbReference>
<dbReference type="Gene3D" id="1.10.287.470">
    <property type="entry name" value="Helix hairpin bin"/>
    <property type="match status" value="1"/>
</dbReference>
<evidence type="ECO:0000256" key="2">
    <source>
        <dbReference type="ARBA" id="ARBA00009477"/>
    </source>
</evidence>
<proteinExistence type="inferred from homology"/>
<dbReference type="SUPFAM" id="SSF111369">
    <property type="entry name" value="HlyD-like secretion proteins"/>
    <property type="match status" value="2"/>
</dbReference>
<feature type="transmembrane region" description="Helical" evidence="4">
    <location>
        <begin position="12"/>
        <end position="31"/>
    </location>
</feature>
<dbReference type="InterPro" id="IPR058634">
    <property type="entry name" value="AaeA-lik-b-barrel"/>
</dbReference>
<dbReference type="Pfam" id="PF25963">
    <property type="entry name" value="Beta-barrel_AAEA"/>
    <property type="match status" value="1"/>
</dbReference>
<accession>A0A839ITT2</accession>
<evidence type="ECO:0000313" key="8">
    <source>
        <dbReference type="EMBL" id="MBB1487526.1"/>
    </source>
</evidence>
<evidence type="ECO:0000259" key="5">
    <source>
        <dbReference type="Pfam" id="PF25876"/>
    </source>
</evidence>
<dbReference type="PANTHER" id="PTHR30367:SF6">
    <property type="entry name" value="SECRETION PROTEIN-RELATED"/>
    <property type="match status" value="1"/>
</dbReference>
<gene>
    <name evidence="8" type="ORF">H4O21_12995</name>
</gene>
<feature type="domain" description="Multidrug resistance protein MdtA-like barrel-sandwich hybrid" evidence="6">
    <location>
        <begin position="49"/>
        <end position="233"/>
    </location>
</feature>